<dbReference type="InterPro" id="IPR000515">
    <property type="entry name" value="MetI-like"/>
</dbReference>
<keyword evidence="2 7" id="KW-0813">Transport</keyword>
<organism evidence="9 10">
    <name type="scientific">Murimonas intestini</name>
    <dbReference type="NCBI Taxonomy" id="1337051"/>
    <lineage>
        <taxon>Bacteria</taxon>
        <taxon>Bacillati</taxon>
        <taxon>Bacillota</taxon>
        <taxon>Clostridia</taxon>
        <taxon>Lachnospirales</taxon>
        <taxon>Lachnospiraceae</taxon>
        <taxon>Murimonas</taxon>
    </lineage>
</organism>
<feature type="transmembrane region" description="Helical" evidence="7">
    <location>
        <begin position="229"/>
        <end position="250"/>
    </location>
</feature>
<dbReference type="AlphaFoldDB" id="A0AB73T294"/>
<sequence length="262" mass="28997">MIKIKIRKAVKKKKYIFLAAMAFLAVFLIWWAVSGTGAVKEIFLPKPSSVLQYYVGAIQDGSLWENTRISVIRITLGFLIAVVLGIPVGILAGTFKKIEAVIRPLCEFIRYMPVPAFVPLIMVWVGIGESAKVTVIFIGTFFQLVLMVADDAMAVPDDLINAGYTLGADTKKAVFRIMIPAMLPRLMETLRMMIGWAWTYLVSAELVAANTGLGYTILKSQRFLKTDAIFGGILLIGLLGLITDRIFAFLNKKLFPWVEGGK</sequence>
<dbReference type="PANTHER" id="PTHR30151">
    <property type="entry name" value="ALKANE SULFONATE ABC TRANSPORTER-RELATED, MEMBRANE SUBUNIT"/>
    <property type="match status" value="1"/>
</dbReference>
<dbReference type="InterPro" id="IPR035906">
    <property type="entry name" value="MetI-like_sf"/>
</dbReference>
<feature type="transmembrane region" description="Helical" evidence="7">
    <location>
        <begin position="71"/>
        <end position="96"/>
    </location>
</feature>
<protein>
    <submittedName>
        <fullName evidence="9">NitT/TauT family transport system permease protein</fullName>
    </submittedName>
</protein>
<evidence type="ECO:0000256" key="7">
    <source>
        <dbReference type="RuleBase" id="RU363032"/>
    </source>
</evidence>
<reference evidence="9 10" key="1">
    <citation type="submission" date="2018-05" db="EMBL/GenBank/DDBJ databases">
        <authorList>
            <person name="Goeker M."/>
            <person name="Huntemann M."/>
            <person name="Clum A."/>
            <person name="Pillay M."/>
            <person name="Palaniappan K."/>
            <person name="Varghese N."/>
            <person name="Mikhailova N."/>
            <person name="Stamatis D."/>
            <person name="Reddy T."/>
            <person name="Daum C."/>
            <person name="Shapiro N."/>
            <person name="Ivanova N."/>
            <person name="Kyrpides N."/>
            <person name="Woyke T."/>
        </authorList>
    </citation>
    <scope>NUCLEOTIDE SEQUENCE [LARGE SCALE GENOMIC DNA]</scope>
    <source>
        <strain evidence="9 10">DSM 26524</strain>
    </source>
</reference>
<keyword evidence="4 7" id="KW-0812">Transmembrane</keyword>
<dbReference type="Pfam" id="PF00528">
    <property type="entry name" value="BPD_transp_1"/>
    <property type="match status" value="1"/>
</dbReference>
<dbReference type="CDD" id="cd06261">
    <property type="entry name" value="TM_PBP2"/>
    <property type="match status" value="1"/>
</dbReference>
<feature type="transmembrane region" description="Helical" evidence="7">
    <location>
        <begin position="195"/>
        <end position="217"/>
    </location>
</feature>
<accession>A0AB73T294</accession>
<comment type="caution">
    <text evidence="9">The sequence shown here is derived from an EMBL/GenBank/DDBJ whole genome shotgun (WGS) entry which is preliminary data.</text>
</comment>
<dbReference type="Proteomes" id="UP000245412">
    <property type="component" value="Unassembled WGS sequence"/>
</dbReference>
<feature type="transmembrane region" description="Helical" evidence="7">
    <location>
        <begin position="15"/>
        <end position="33"/>
    </location>
</feature>
<proteinExistence type="inferred from homology"/>
<keyword evidence="3" id="KW-1003">Cell membrane</keyword>
<evidence type="ECO:0000256" key="5">
    <source>
        <dbReference type="ARBA" id="ARBA00022989"/>
    </source>
</evidence>
<evidence type="ECO:0000256" key="6">
    <source>
        <dbReference type="ARBA" id="ARBA00023136"/>
    </source>
</evidence>
<feature type="transmembrane region" description="Helical" evidence="7">
    <location>
        <begin position="108"/>
        <end position="127"/>
    </location>
</feature>
<dbReference type="GO" id="GO:0005886">
    <property type="term" value="C:plasma membrane"/>
    <property type="evidence" value="ECO:0007669"/>
    <property type="project" value="UniProtKB-SubCell"/>
</dbReference>
<evidence type="ECO:0000256" key="4">
    <source>
        <dbReference type="ARBA" id="ARBA00022692"/>
    </source>
</evidence>
<dbReference type="Gene3D" id="1.10.3720.10">
    <property type="entry name" value="MetI-like"/>
    <property type="match status" value="1"/>
</dbReference>
<dbReference type="FunFam" id="1.10.3720.10:FF:000003">
    <property type="entry name" value="Aliphatic sulfonate ABC transporter permease"/>
    <property type="match status" value="1"/>
</dbReference>
<dbReference type="EMBL" id="QGGY01000009">
    <property type="protein sequence ID" value="PWJ74391.1"/>
    <property type="molecule type" value="Genomic_DNA"/>
</dbReference>
<name>A0AB73T294_9FIRM</name>
<keyword evidence="10" id="KW-1185">Reference proteome</keyword>
<evidence type="ECO:0000256" key="3">
    <source>
        <dbReference type="ARBA" id="ARBA00022475"/>
    </source>
</evidence>
<evidence type="ECO:0000313" key="9">
    <source>
        <dbReference type="EMBL" id="PWJ74391.1"/>
    </source>
</evidence>
<feature type="transmembrane region" description="Helical" evidence="7">
    <location>
        <begin position="133"/>
        <end position="149"/>
    </location>
</feature>
<dbReference type="SUPFAM" id="SSF161098">
    <property type="entry name" value="MetI-like"/>
    <property type="match status" value="1"/>
</dbReference>
<keyword evidence="6 7" id="KW-0472">Membrane</keyword>
<keyword evidence="5 7" id="KW-1133">Transmembrane helix</keyword>
<comment type="similarity">
    <text evidence="7">Belongs to the binding-protein-dependent transport system permease family.</text>
</comment>
<evidence type="ECO:0000256" key="2">
    <source>
        <dbReference type="ARBA" id="ARBA00022448"/>
    </source>
</evidence>
<feature type="domain" description="ABC transmembrane type-1" evidence="8">
    <location>
        <begin position="67"/>
        <end position="251"/>
    </location>
</feature>
<dbReference type="PROSITE" id="PS50928">
    <property type="entry name" value="ABC_TM1"/>
    <property type="match status" value="1"/>
</dbReference>
<dbReference type="PANTHER" id="PTHR30151:SF0">
    <property type="entry name" value="ABC TRANSPORTER PERMEASE PROTEIN MJ0413-RELATED"/>
    <property type="match status" value="1"/>
</dbReference>
<gene>
    <name evidence="9" type="ORF">C7383_109127</name>
</gene>
<evidence type="ECO:0000256" key="1">
    <source>
        <dbReference type="ARBA" id="ARBA00004651"/>
    </source>
</evidence>
<comment type="subcellular location">
    <subcellularLocation>
        <location evidence="1 7">Cell membrane</location>
        <topology evidence="1 7">Multi-pass membrane protein</topology>
    </subcellularLocation>
</comment>
<dbReference type="GO" id="GO:0042918">
    <property type="term" value="P:alkanesulfonate transmembrane transport"/>
    <property type="evidence" value="ECO:0007669"/>
    <property type="project" value="UniProtKB-ARBA"/>
</dbReference>
<evidence type="ECO:0000313" key="10">
    <source>
        <dbReference type="Proteomes" id="UP000245412"/>
    </source>
</evidence>
<evidence type="ECO:0000259" key="8">
    <source>
        <dbReference type="PROSITE" id="PS50928"/>
    </source>
</evidence>
<dbReference type="RefSeq" id="WP_109747270.1">
    <property type="nucleotide sequence ID" value="NZ_CABJAT010000003.1"/>
</dbReference>